<dbReference type="Proteomes" id="UP000487258">
    <property type="component" value="Unassembled WGS sequence"/>
</dbReference>
<dbReference type="RefSeq" id="WP_160445706.1">
    <property type="nucleotide sequence ID" value="NZ_WTMY01000200.1"/>
</dbReference>
<evidence type="ECO:0000313" key="5">
    <source>
        <dbReference type="EMBL" id="MWL47303.1"/>
    </source>
</evidence>
<dbReference type="SUPFAM" id="SSF116734">
    <property type="entry name" value="DNA methylase specificity domain"/>
    <property type="match status" value="1"/>
</dbReference>
<evidence type="ECO:0000256" key="2">
    <source>
        <dbReference type="ARBA" id="ARBA00022747"/>
    </source>
</evidence>
<comment type="similarity">
    <text evidence="1">Belongs to the type-I restriction system S methylase family.</text>
</comment>
<keyword evidence="5" id="KW-0378">Hydrolase</keyword>
<sequence length="239" mass="27051">MLDREFKASGGKWGKCDLGELFHIRSPKKKFNANKLSFTGEYPYVARTSNNNGIRGYINESEEYLNPGLTISFGQDTATMFFQKDAYFTGDKIKVLSLKDRTLNSSIASFLISLMKKSFSTFSWGSSSFDEKILKKVQIMIPQINNAPAWSYMENYIEELEAERIEELEAERIEELEAYLRVTGLTDNKLTASEENLIPCLTSAMNCAGGGWFAQKTVACEWGMYLIFPQGSGHFMPTH</sequence>
<dbReference type="InterPro" id="IPR000055">
    <property type="entry name" value="Restrct_endonuc_typeI_TRD"/>
</dbReference>
<name>A0A6L6ZZD8_ECOLX</name>
<accession>A0A6L6ZZD8</accession>
<evidence type="ECO:0000259" key="4">
    <source>
        <dbReference type="Pfam" id="PF01420"/>
    </source>
</evidence>
<gene>
    <name evidence="5" type="ORF">GQM04_17655</name>
</gene>
<dbReference type="InterPro" id="IPR044946">
    <property type="entry name" value="Restrct_endonuc_typeI_TRD_sf"/>
</dbReference>
<dbReference type="AlphaFoldDB" id="A0A6L6ZZD8"/>
<keyword evidence="2" id="KW-0680">Restriction system</keyword>
<evidence type="ECO:0000256" key="1">
    <source>
        <dbReference type="ARBA" id="ARBA00010923"/>
    </source>
</evidence>
<proteinExistence type="inferred from homology"/>
<evidence type="ECO:0000256" key="3">
    <source>
        <dbReference type="ARBA" id="ARBA00023125"/>
    </source>
</evidence>
<dbReference type="Pfam" id="PF01420">
    <property type="entry name" value="Methylase_S"/>
    <property type="match status" value="1"/>
</dbReference>
<feature type="domain" description="Type I restriction modification DNA specificity" evidence="4">
    <location>
        <begin position="12"/>
        <end position="170"/>
    </location>
</feature>
<dbReference type="EMBL" id="WTMY01000200">
    <property type="protein sequence ID" value="MWL47303.1"/>
    <property type="molecule type" value="Genomic_DNA"/>
</dbReference>
<comment type="caution">
    <text evidence="5">The sequence shown here is derived from an EMBL/GenBank/DDBJ whole genome shotgun (WGS) entry which is preliminary data.</text>
</comment>
<evidence type="ECO:0000313" key="6">
    <source>
        <dbReference type="Proteomes" id="UP000487258"/>
    </source>
</evidence>
<dbReference type="GO" id="GO:0003677">
    <property type="term" value="F:DNA binding"/>
    <property type="evidence" value="ECO:0007669"/>
    <property type="project" value="UniProtKB-KW"/>
</dbReference>
<keyword evidence="3" id="KW-0238">DNA-binding</keyword>
<dbReference type="Gene3D" id="3.90.220.20">
    <property type="entry name" value="DNA methylase specificity domains"/>
    <property type="match status" value="1"/>
</dbReference>
<reference evidence="5 6" key="1">
    <citation type="submission" date="2019-12" db="EMBL/GenBank/DDBJ databases">
        <title>Enteriobacteria Tanzani isolates_10432.</title>
        <authorList>
            <person name="Subbiah M."/>
            <person name="Call D."/>
        </authorList>
    </citation>
    <scope>NUCLEOTIDE SEQUENCE [LARGE SCALE GENOMIC DNA]</scope>
    <source>
        <strain evidence="5 6">10432wF6</strain>
    </source>
</reference>
<keyword evidence="5" id="KW-0540">Nuclease</keyword>
<keyword evidence="5" id="KW-0255">Endonuclease</keyword>
<protein>
    <submittedName>
        <fullName evidence="5">Type II restriction endonuclease subunit M</fullName>
    </submittedName>
</protein>
<dbReference type="GO" id="GO:0009307">
    <property type="term" value="P:DNA restriction-modification system"/>
    <property type="evidence" value="ECO:0007669"/>
    <property type="project" value="UniProtKB-KW"/>
</dbReference>
<organism evidence="5 6">
    <name type="scientific">Escherichia coli</name>
    <dbReference type="NCBI Taxonomy" id="562"/>
    <lineage>
        <taxon>Bacteria</taxon>
        <taxon>Pseudomonadati</taxon>
        <taxon>Pseudomonadota</taxon>
        <taxon>Gammaproteobacteria</taxon>
        <taxon>Enterobacterales</taxon>
        <taxon>Enterobacteriaceae</taxon>
        <taxon>Escherichia</taxon>
    </lineage>
</organism>
<dbReference type="GO" id="GO:0004519">
    <property type="term" value="F:endonuclease activity"/>
    <property type="evidence" value="ECO:0007669"/>
    <property type="project" value="UniProtKB-KW"/>
</dbReference>